<dbReference type="EMBL" id="JAIRBT010000004">
    <property type="protein sequence ID" value="MBZ6065368.1"/>
    <property type="molecule type" value="Genomic_DNA"/>
</dbReference>
<dbReference type="Pfam" id="PF04069">
    <property type="entry name" value="OpuAC"/>
    <property type="match status" value="1"/>
</dbReference>
<reference evidence="2 3" key="1">
    <citation type="submission" date="2021-09" db="EMBL/GenBank/DDBJ databases">
        <title>Aeromonas schubertii isolated from Asian sea bass.</title>
        <authorList>
            <person name="Pinpimai K."/>
        </authorList>
    </citation>
    <scope>NUCLEOTIDE SEQUENCE [LARGE SCALE GENOMIC DNA]</scope>
    <source>
        <strain evidence="2 3">CHULA2021a</strain>
    </source>
</reference>
<protein>
    <submittedName>
        <fullName evidence="2">Glycine betaine ABC transporter substrate-binding protein</fullName>
    </submittedName>
</protein>
<sequence>MLIRLGVTDLSFHHMTGALVRTVLEQHGHQVTTHYAPHEANFERLAAGELDLLTSAWLPHSHGGYLERVRERRAVRELGLHYESYALWGVPDYVPADRVGSVQDLLAPDVVRQMTPLIQGIGEGAGITRFSRRIMAEYPLEEAGYEFRSGSEADCLAAFEQAVAEGRWVVVPLWRPQFLHAIHTIRELQEPRGLLGGTDRAVLLAPEEHIEALGAECVAALDALRFGNELIERLDYRVSRLGEPLELVALEAITAMQPLIGQSA</sequence>
<dbReference type="Proteomes" id="UP000774958">
    <property type="component" value="Unassembled WGS sequence"/>
</dbReference>
<evidence type="ECO:0000313" key="3">
    <source>
        <dbReference type="Proteomes" id="UP000774958"/>
    </source>
</evidence>
<feature type="domain" description="ABC-type glycine betaine transport system substrate-binding" evidence="1">
    <location>
        <begin position="3"/>
        <end position="251"/>
    </location>
</feature>
<dbReference type="SUPFAM" id="SSF53850">
    <property type="entry name" value="Periplasmic binding protein-like II"/>
    <property type="match status" value="1"/>
</dbReference>
<evidence type="ECO:0000259" key="1">
    <source>
        <dbReference type="Pfam" id="PF04069"/>
    </source>
</evidence>
<name>A0ABS7V8W6_9GAMM</name>
<proteinExistence type="predicted"/>
<dbReference type="Gene3D" id="3.10.105.10">
    <property type="entry name" value="Dipeptide-binding Protein, Domain 3"/>
    <property type="match status" value="1"/>
</dbReference>
<gene>
    <name evidence="2" type="ORF">LA374_03955</name>
</gene>
<dbReference type="Gene3D" id="3.40.190.100">
    <property type="entry name" value="Glycine betaine-binding periplasmic protein, domain 2"/>
    <property type="match status" value="1"/>
</dbReference>
<dbReference type="InterPro" id="IPR007210">
    <property type="entry name" value="ABC_Gly_betaine_transp_sub-bd"/>
</dbReference>
<organism evidence="2 3">
    <name type="scientific">Aeromonas schubertii</name>
    <dbReference type="NCBI Taxonomy" id="652"/>
    <lineage>
        <taxon>Bacteria</taxon>
        <taxon>Pseudomonadati</taxon>
        <taxon>Pseudomonadota</taxon>
        <taxon>Gammaproteobacteria</taxon>
        <taxon>Aeromonadales</taxon>
        <taxon>Aeromonadaceae</taxon>
        <taxon>Aeromonas</taxon>
    </lineage>
</organism>
<keyword evidence="3" id="KW-1185">Reference proteome</keyword>
<accession>A0ABS7V8W6</accession>
<comment type="caution">
    <text evidence="2">The sequence shown here is derived from an EMBL/GenBank/DDBJ whole genome shotgun (WGS) entry which is preliminary data.</text>
</comment>
<evidence type="ECO:0000313" key="2">
    <source>
        <dbReference type="EMBL" id="MBZ6065368.1"/>
    </source>
</evidence>
<dbReference type="RefSeq" id="WP_224162237.1">
    <property type="nucleotide sequence ID" value="NZ_JAIRBT010000004.1"/>
</dbReference>